<gene>
    <name evidence="6" type="ORF">GCL57_10835</name>
</gene>
<keyword evidence="7" id="KW-1185">Reference proteome</keyword>
<dbReference type="InterPro" id="IPR036259">
    <property type="entry name" value="MFS_trans_sf"/>
</dbReference>
<keyword evidence="4 5" id="KW-0472">Membrane</keyword>
<dbReference type="EMBL" id="WFLN01000008">
    <property type="protein sequence ID" value="KAB8029029.1"/>
    <property type="molecule type" value="Genomic_DNA"/>
</dbReference>
<feature type="transmembrane region" description="Helical" evidence="5">
    <location>
        <begin position="24"/>
        <end position="48"/>
    </location>
</feature>
<proteinExistence type="predicted"/>
<accession>A0A833JB58</accession>
<evidence type="ECO:0000256" key="2">
    <source>
        <dbReference type="ARBA" id="ARBA00022692"/>
    </source>
</evidence>
<dbReference type="RefSeq" id="WP_152213371.1">
    <property type="nucleotide sequence ID" value="NZ_WFLN01000008.1"/>
</dbReference>
<evidence type="ECO:0000256" key="5">
    <source>
        <dbReference type="SAM" id="Phobius"/>
    </source>
</evidence>
<feature type="transmembrane region" description="Helical" evidence="5">
    <location>
        <begin position="95"/>
        <end position="118"/>
    </location>
</feature>
<comment type="caution">
    <text evidence="6">The sequence shown here is derived from an EMBL/GenBank/DDBJ whole genome shotgun (WGS) entry which is preliminary data.</text>
</comment>
<dbReference type="SUPFAM" id="SSF103473">
    <property type="entry name" value="MFS general substrate transporter"/>
    <property type="match status" value="1"/>
</dbReference>
<evidence type="ECO:0000256" key="3">
    <source>
        <dbReference type="ARBA" id="ARBA00022989"/>
    </source>
</evidence>
<dbReference type="Proteomes" id="UP000442694">
    <property type="component" value="Unassembled WGS sequence"/>
</dbReference>
<dbReference type="Gene3D" id="1.20.1250.20">
    <property type="entry name" value="MFS general substrate transporter like domains"/>
    <property type="match status" value="1"/>
</dbReference>
<feature type="transmembrane region" description="Helical" evidence="5">
    <location>
        <begin position="130"/>
        <end position="151"/>
    </location>
</feature>
<dbReference type="GO" id="GO:0022857">
    <property type="term" value="F:transmembrane transporter activity"/>
    <property type="evidence" value="ECO:0007669"/>
    <property type="project" value="InterPro"/>
</dbReference>
<feature type="transmembrane region" description="Helical" evidence="5">
    <location>
        <begin position="157"/>
        <end position="177"/>
    </location>
</feature>
<keyword evidence="3 5" id="KW-1133">Transmembrane helix</keyword>
<evidence type="ECO:0000256" key="1">
    <source>
        <dbReference type="ARBA" id="ARBA00004370"/>
    </source>
</evidence>
<feature type="transmembrane region" description="Helical" evidence="5">
    <location>
        <begin position="69"/>
        <end position="89"/>
    </location>
</feature>
<dbReference type="InterPro" id="IPR005828">
    <property type="entry name" value="MFS_sugar_transport-like"/>
</dbReference>
<evidence type="ECO:0000313" key="7">
    <source>
        <dbReference type="Proteomes" id="UP000442694"/>
    </source>
</evidence>
<evidence type="ECO:0000256" key="4">
    <source>
        <dbReference type="ARBA" id="ARBA00023136"/>
    </source>
</evidence>
<dbReference type="Pfam" id="PF00083">
    <property type="entry name" value="Sugar_tr"/>
    <property type="match status" value="1"/>
</dbReference>
<sequence>MFEINPFVLQVIISNVPSVLTSGFIPILGSSFGASIVNLGLFFFLMRLGNVIGSVVSPAIHNKYEPHKIGIISELLFFVTSSLILFSVVTKNIEIFILCAFLKGIIGGTISILRFTWLKQLPDYQKSSRLNLLANVLIQGSYCLVGLFLLFSHTLQTAIIVLTVDAFGSIFGAFIFWKMKKFSIKPTKILDNKYKNVFTSLVSTPA</sequence>
<evidence type="ECO:0000313" key="6">
    <source>
        <dbReference type="EMBL" id="KAB8029029.1"/>
    </source>
</evidence>
<dbReference type="AlphaFoldDB" id="A0A833JB58"/>
<organism evidence="6 7">
    <name type="scientific">Fluviispira multicolorata</name>
    <dbReference type="NCBI Taxonomy" id="2654512"/>
    <lineage>
        <taxon>Bacteria</taxon>
        <taxon>Pseudomonadati</taxon>
        <taxon>Bdellovibrionota</taxon>
        <taxon>Oligoflexia</taxon>
        <taxon>Silvanigrellales</taxon>
        <taxon>Silvanigrellaceae</taxon>
        <taxon>Fluviispira</taxon>
    </lineage>
</organism>
<protein>
    <submittedName>
        <fullName evidence="6">MFS transporter</fullName>
    </submittedName>
</protein>
<dbReference type="GO" id="GO:0016020">
    <property type="term" value="C:membrane"/>
    <property type="evidence" value="ECO:0007669"/>
    <property type="project" value="UniProtKB-SubCell"/>
</dbReference>
<comment type="subcellular location">
    <subcellularLocation>
        <location evidence="1">Membrane</location>
    </subcellularLocation>
</comment>
<name>A0A833JB58_9BACT</name>
<keyword evidence="2 5" id="KW-0812">Transmembrane</keyword>
<reference evidence="6 7" key="1">
    <citation type="submission" date="2019-10" db="EMBL/GenBank/DDBJ databases">
        <title>New genus of Silvanigrellaceae.</title>
        <authorList>
            <person name="Pitt A."/>
            <person name="Hahn M.W."/>
        </authorList>
    </citation>
    <scope>NUCLEOTIDE SEQUENCE [LARGE SCALE GENOMIC DNA]</scope>
    <source>
        <strain evidence="6 7">33A1-SZDP</strain>
    </source>
</reference>